<accession>A0AAW0DQ31</accession>
<evidence type="ECO:0000313" key="2">
    <source>
        <dbReference type="EMBL" id="KAK7053844.1"/>
    </source>
</evidence>
<sequence>MTYTLLVNIYSQAGKEAEVKAILAQAAAIYVKDKGTLAWFVMQDTKDPTSFAIVERYEQESDVETHHANPHYSEVPKLLGPVVDPARPPKISYYNEFEPSSGA</sequence>
<organism evidence="2 3">
    <name type="scientific">Favolaschia claudopus</name>
    <dbReference type="NCBI Taxonomy" id="2862362"/>
    <lineage>
        <taxon>Eukaryota</taxon>
        <taxon>Fungi</taxon>
        <taxon>Dikarya</taxon>
        <taxon>Basidiomycota</taxon>
        <taxon>Agaricomycotina</taxon>
        <taxon>Agaricomycetes</taxon>
        <taxon>Agaricomycetidae</taxon>
        <taxon>Agaricales</taxon>
        <taxon>Marasmiineae</taxon>
        <taxon>Mycenaceae</taxon>
        <taxon>Favolaschia</taxon>
    </lineage>
</organism>
<dbReference type="Gene3D" id="3.30.70.100">
    <property type="match status" value="1"/>
</dbReference>
<feature type="domain" description="ABM" evidence="1">
    <location>
        <begin position="3"/>
        <end position="94"/>
    </location>
</feature>
<gene>
    <name evidence="2" type="ORF">R3P38DRAFT_3254340</name>
</gene>
<dbReference type="AlphaFoldDB" id="A0AAW0DQ31"/>
<dbReference type="PANTHER" id="PTHR38052:SF1">
    <property type="entry name" value="ABM DOMAIN-CONTAINING PROTEIN"/>
    <property type="match status" value="1"/>
</dbReference>
<name>A0AAW0DQ31_9AGAR</name>
<dbReference type="SUPFAM" id="SSF54909">
    <property type="entry name" value="Dimeric alpha+beta barrel"/>
    <property type="match status" value="1"/>
</dbReference>
<dbReference type="InterPro" id="IPR007138">
    <property type="entry name" value="ABM_dom"/>
</dbReference>
<evidence type="ECO:0000259" key="1">
    <source>
        <dbReference type="PROSITE" id="PS51725"/>
    </source>
</evidence>
<reference evidence="2 3" key="1">
    <citation type="journal article" date="2024" name="J Genomics">
        <title>Draft genome sequencing and assembly of Favolaschia claudopus CIRM-BRFM 2984 isolated from oak limbs.</title>
        <authorList>
            <person name="Navarro D."/>
            <person name="Drula E."/>
            <person name="Chaduli D."/>
            <person name="Cazenave R."/>
            <person name="Ahrendt S."/>
            <person name="Wang J."/>
            <person name="Lipzen A."/>
            <person name="Daum C."/>
            <person name="Barry K."/>
            <person name="Grigoriev I.V."/>
            <person name="Favel A."/>
            <person name="Rosso M.N."/>
            <person name="Martin F."/>
        </authorList>
    </citation>
    <scope>NUCLEOTIDE SEQUENCE [LARGE SCALE GENOMIC DNA]</scope>
    <source>
        <strain evidence="2 3">CIRM-BRFM 2984</strain>
    </source>
</reference>
<evidence type="ECO:0000313" key="3">
    <source>
        <dbReference type="Proteomes" id="UP001362999"/>
    </source>
</evidence>
<proteinExistence type="predicted"/>
<dbReference type="InterPro" id="IPR011008">
    <property type="entry name" value="Dimeric_a/b-barrel"/>
</dbReference>
<dbReference type="EMBL" id="JAWWNJ010000006">
    <property type="protein sequence ID" value="KAK7053844.1"/>
    <property type="molecule type" value="Genomic_DNA"/>
</dbReference>
<dbReference type="Proteomes" id="UP001362999">
    <property type="component" value="Unassembled WGS sequence"/>
</dbReference>
<dbReference type="Pfam" id="PF03992">
    <property type="entry name" value="ABM"/>
    <property type="match status" value="1"/>
</dbReference>
<comment type="caution">
    <text evidence="2">The sequence shown here is derived from an EMBL/GenBank/DDBJ whole genome shotgun (WGS) entry which is preliminary data.</text>
</comment>
<dbReference type="PANTHER" id="PTHR38052">
    <property type="entry name" value="EXPRESSED PROTEIN"/>
    <property type="match status" value="1"/>
</dbReference>
<dbReference type="PROSITE" id="PS51725">
    <property type="entry name" value="ABM"/>
    <property type="match status" value="1"/>
</dbReference>
<keyword evidence="3" id="KW-1185">Reference proteome</keyword>
<protein>
    <submittedName>
        <fullName evidence="2">DNA repair protein</fullName>
    </submittedName>
</protein>